<comment type="caution">
    <text evidence="4">The sequence shown here is derived from an EMBL/GenBank/DDBJ whole genome shotgun (WGS) entry which is preliminary data.</text>
</comment>
<dbReference type="Proteomes" id="UP001443914">
    <property type="component" value="Unassembled WGS sequence"/>
</dbReference>
<dbReference type="Pfam" id="PF03732">
    <property type="entry name" value="Retrotrans_gag"/>
    <property type="match status" value="1"/>
</dbReference>
<keyword evidence="1" id="KW-0862">Zinc</keyword>
<organism evidence="4 5">
    <name type="scientific">Saponaria officinalis</name>
    <name type="common">Common soapwort</name>
    <name type="synonym">Lychnis saponaria</name>
    <dbReference type="NCBI Taxonomy" id="3572"/>
    <lineage>
        <taxon>Eukaryota</taxon>
        <taxon>Viridiplantae</taxon>
        <taxon>Streptophyta</taxon>
        <taxon>Embryophyta</taxon>
        <taxon>Tracheophyta</taxon>
        <taxon>Spermatophyta</taxon>
        <taxon>Magnoliopsida</taxon>
        <taxon>eudicotyledons</taxon>
        <taxon>Gunneridae</taxon>
        <taxon>Pentapetalae</taxon>
        <taxon>Caryophyllales</taxon>
        <taxon>Caryophyllaceae</taxon>
        <taxon>Caryophylleae</taxon>
        <taxon>Saponaria</taxon>
    </lineage>
</organism>
<sequence>MAGTIKQLTAPDLTNQPLCIIFPPLGENATFELNSGLIHLLPTFHGLSTEDPNKHLSDFHIVCSSMKPAAITDEQLKLRAFPFSLKDSARDWLYYLPENSIDTWLKIKQAFLAKYFPASRASQLKKEISNVEQRDGETMYEYWERFKRLYATCPYHGYEDQDLILYFCGGLTQEDARIVHAASGGGILNKNLTEAKALIIELAESSQIFDRKSSRRGVNAMGPNYLQEEKMDSLTSSVRNLVIGKHPARGCEICSSEGHVSQQCPQMHEEHSEEVNAAGYMEPPQRKWDSYSNTFNPGWKEHPNLKWGNQQGNQQFNQQIHYRPPRQYFQNLPVQSLVPTQPNPNRNLVSTQPNAGSQMSTEDMIRALVNNQTRFQQETQNIIKNLENQVDQLATSISRLEAKDSGVLTSTTMTNPEANVSAVSLRNGRQLVELEKKKNSSTEVVNNKEEKVSVEKVDDKVEESPFSEYEPEVPFREALKSTRNIDEDSDIYETFRPYEANISLLTLLKCVPAMLNF</sequence>
<gene>
    <name evidence="4" type="ORF">RND81_09G186900</name>
</gene>
<dbReference type="GO" id="GO:0008270">
    <property type="term" value="F:zinc ion binding"/>
    <property type="evidence" value="ECO:0007669"/>
    <property type="project" value="UniProtKB-KW"/>
</dbReference>
<dbReference type="PROSITE" id="PS50158">
    <property type="entry name" value="ZF_CCHC"/>
    <property type="match status" value="1"/>
</dbReference>
<dbReference type="InterPro" id="IPR005162">
    <property type="entry name" value="Retrotrans_gag_dom"/>
</dbReference>
<keyword evidence="1" id="KW-0863">Zinc-finger</keyword>
<accession>A0AAW1IQ55</accession>
<dbReference type="AlphaFoldDB" id="A0AAW1IQ55"/>
<protein>
    <recommendedName>
        <fullName evidence="3">CCHC-type domain-containing protein</fullName>
    </recommendedName>
</protein>
<dbReference type="GO" id="GO:0003676">
    <property type="term" value="F:nucleic acid binding"/>
    <property type="evidence" value="ECO:0007669"/>
    <property type="project" value="InterPro"/>
</dbReference>
<reference evidence="4" key="1">
    <citation type="submission" date="2024-03" db="EMBL/GenBank/DDBJ databases">
        <title>WGS assembly of Saponaria officinalis var. Norfolk2.</title>
        <authorList>
            <person name="Jenkins J."/>
            <person name="Shu S."/>
            <person name="Grimwood J."/>
            <person name="Barry K."/>
            <person name="Goodstein D."/>
            <person name="Schmutz J."/>
            <person name="Leebens-Mack J."/>
            <person name="Osbourn A."/>
        </authorList>
    </citation>
    <scope>NUCLEOTIDE SEQUENCE [LARGE SCALE GENOMIC DNA]</scope>
    <source>
        <strain evidence="4">JIC</strain>
    </source>
</reference>
<name>A0AAW1IQ55_SAPOF</name>
<evidence type="ECO:0000256" key="1">
    <source>
        <dbReference type="PROSITE-ProRule" id="PRU00047"/>
    </source>
</evidence>
<proteinExistence type="predicted"/>
<dbReference type="EMBL" id="JBDFQZ010000009">
    <property type="protein sequence ID" value="KAK9691280.1"/>
    <property type="molecule type" value="Genomic_DNA"/>
</dbReference>
<evidence type="ECO:0000256" key="2">
    <source>
        <dbReference type="SAM" id="Coils"/>
    </source>
</evidence>
<keyword evidence="1" id="KW-0479">Metal-binding</keyword>
<dbReference type="PANTHER" id="PTHR33223:SF3">
    <property type="match status" value="1"/>
</dbReference>
<evidence type="ECO:0000313" key="5">
    <source>
        <dbReference type="Proteomes" id="UP001443914"/>
    </source>
</evidence>
<evidence type="ECO:0000313" key="4">
    <source>
        <dbReference type="EMBL" id="KAK9691280.1"/>
    </source>
</evidence>
<evidence type="ECO:0000259" key="3">
    <source>
        <dbReference type="PROSITE" id="PS50158"/>
    </source>
</evidence>
<dbReference type="InterPro" id="IPR001878">
    <property type="entry name" value="Znf_CCHC"/>
</dbReference>
<keyword evidence="5" id="KW-1185">Reference proteome</keyword>
<keyword evidence="2" id="KW-0175">Coiled coil</keyword>
<feature type="coiled-coil region" evidence="2">
    <location>
        <begin position="376"/>
        <end position="403"/>
    </location>
</feature>
<feature type="domain" description="CCHC-type" evidence="3">
    <location>
        <begin position="251"/>
        <end position="266"/>
    </location>
</feature>
<dbReference type="PANTHER" id="PTHR33223">
    <property type="entry name" value="CCHC-TYPE DOMAIN-CONTAINING PROTEIN"/>
    <property type="match status" value="1"/>
</dbReference>